<dbReference type="Proteomes" id="UP000582659">
    <property type="component" value="Unassembled WGS sequence"/>
</dbReference>
<proteinExistence type="predicted"/>
<reference evidence="2" key="2">
    <citation type="submission" date="2020-09" db="EMBL/GenBank/DDBJ databases">
        <authorList>
            <person name="Kikuchi T."/>
        </authorList>
    </citation>
    <scope>NUCLEOTIDE SEQUENCE</scope>
    <source>
        <strain evidence="2">Ka4C1</strain>
    </source>
</reference>
<dbReference type="Pfam" id="PF10326">
    <property type="entry name" value="7TM_GPCR_Str"/>
    <property type="match status" value="1"/>
</dbReference>
<feature type="transmembrane region" description="Helical" evidence="1">
    <location>
        <begin position="152"/>
        <end position="169"/>
    </location>
</feature>
<gene>
    <name evidence="2" type="ORF">BXYJ_LOCUS15801</name>
</gene>
<dbReference type="Gene3D" id="1.20.1070.10">
    <property type="entry name" value="Rhodopsin 7-helix transmembrane proteins"/>
    <property type="match status" value="1"/>
</dbReference>
<evidence type="ECO:0000313" key="5">
    <source>
        <dbReference type="WBParaSite" id="BXY_0649000.1"/>
    </source>
</evidence>
<organism evidence="3 5">
    <name type="scientific">Bursaphelenchus xylophilus</name>
    <name type="common">Pinewood nematode worm</name>
    <name type="synonym">Aphelenchoides xylophilus</name>
    <dbReference type="NCBI Taxonomy" id="6326"/>
    <lineage>
        <taxon>Eukaryota</taxon>
        <taxon>Metazoa</taxon>
        <taxon>Ecdysozoa</taxon>
        <taxon>Nematoda</taxon>
        <taxon>Chromadorea</taxon>
        <taxon>Rhabditida</taxon>
        <taxon>Tylenchina</taxon>
        <taxon>Tylenchomorpha</taxon>
        <taxon>Aphelenchoidea</taxon>
        <taxon>Aphelenchoididae</taxon>
        <taxon>Bursaphelenchus</taxon>
    </lineage>
</organism>
<name>A0A1I7S0G6_BURXY</name>
<dbReference type="PANTHER" id="PTHR46178">
    <property type="entry name" value="SEVEN TM RECEPTOR"/>
    <property type="match status" value="1"/>
</dbReference>
<dbReference type="EMBL" id="CAJFDI010000006">
    <property type="protein sequence ID" value="CAD5235710.1"/>
    <property type="molecule type" value="Genomic_DNA"/>
</dbReference>
<dbReference type="SUPFAM" id="SSF81321">
    <property type="entry name" value="Family A G protein-coupled receptor-like"/>
    <property type="match status" value="1"/>
</dbReference>
<evidence type="ECO:0000256" key="1">
    <source>
        <dbReference type="SAM" id="Phobius"/>
    </source>
</evidence>
<reference evidence="5" key="1">
    <citation type="submission" date="2016-11" db="UniProtKB">
        <authorList>
            <consortium name="WormBaseParasite"/>
        </authorList>
    </citation>
    <scope>IDENTIFICATION</scope>
</reference>
<evidence type="ECO:0000313" key="3">
    <source>
        <dbReference type="Proteomes" id="UP000095284"/>
    </source>
</evidence>
<feature type="transmembrane region" description="Helical" evidence="1">
    <location>
        <begin position="227"/>
        <end position="248"/>
    </location>
</feature>
<feature type="transmembrane region" description="Helical" evidence="1">
    <location>
        <begin position="189"/>
        <end position="215"/>
    </location>
</feature>
<keyword evidence="1" id="KW-0472">Membrane</keyword>
<dbReference type="EMBL" id="CAJFCV020000006">
    <property type="protein sequence ID" value="CAG9132247.1"/>
    <property type="molecule type" value="Genomic_DNA"/>
</dbReference>
<keyword evidence="4" id="KW-1185">Reference proteome</keyword>
<evidence type="ECO:0000313" key="4">
    <source>
        <dbReference type="Proteomes" id="UP000659654"/>
    </source>
</evidence>
<keyword evidence="1" id="KW-0812">Transmembrane</keyword>
<dbReference type="WBParaSite" id="BXY_0649000.1">
    <property type="protein sequence ID" value="BXY_0649000.1"/>
    <property type="gene ID" value="BXY_0649000"/>
</dbReference>
<dbReference type="PANTHER" id="PTHR46178:SF9">
    <property type="entry name" value="SEVEN TM RECEPTOR"/>
    <property type="match status" value="1"/>
</dbReference>
<dbReference type="InterPro" id="IPR019428">
    <property type="entry name" value="7TM_GPCR_serpentine_rcpt_Str"/>
</dbReference>
<keyword evidence="1" id="KW-1133">Transmembrane helix</keyword>
<sequence>MIAFNSIIDIAFSITDVITMETVDLHGAVLYLVSDNPYYPQSPTLALVTASFWIFNLYLTITVIPLQFMYRYGLVCRDDPFKKWELAGAYLLGCLYLTIHCFIFPFTFDLQSEKYDEILRENEIYRTHTPKSYIAGDATNIFMALHFFNCDLMIIISYAFTISFGVAIWKKLKKTIGNLNKEAANAQRYITMIMIMQATYPLVALVIPTGMIAIYPLISAPGESSQFGMVGVCMMNLIPVLNPLAVIINVPMYKNALIAAVCGKDSKFIKTSKIGRTSQHISTVLA</sequence>
<protein>
    <submittedName>
        <fullName evidence="2">(pine wood nematode) hypothetical protein</fullName>
    </submittedName>
</protein>
<dbReference type="eggNOG" id="ENOG502T02H">
    <property type="taxonomic scope" value="Eukaryota"/>
</dbReference>
<feature type="transmembrane region" description="Helical" evidence="1">
    <location>
        <begin position="45"/>
        <end position="66"/>
    </location>
</feature>
<dbReference type="Proteomes" id="UP000095284">
    <property type="component" value="Unplaced"/>
</dbReference>
<evidence type="ECO:0000313" key="2">
    <source>
        <dbReference type="EMBL" id="CAD5235710.1"/>
    </source>
</evidence>
<feature type="transmembrane region" description="Helical" evidence="1">
    <location>
        <begin position="87"/>
        <end position="108"/>
    </location>
</feature>
<dbReference type="AlphaFoldDB" id="A0A1I7S0G6"/>
<dbReference type="OrthoDB" id="5818984at2759"/>
<dbReference type="Proteomes" id="UP000659654">
    <property type="component" value="Unassembled WGS sequence"/>
</dbReference>
<accession>A0A1I7S0G6</accession>